<evidence type="ECO:0000313" key="2">
    <source>
        <dbReference type="Proteomes" id="UP000095283"/>
    </source>
</evidence>
<keyword evidence="1" id="KW-1133">Transmembrane helix</keyword>
<dbReference type="WBParaSite" id="Hba_02079">
    <property type="protein sequence ID" value="Hba_02079"/>
    <property type="gene ID" value="Hba_02079"/>
</dbReference>
<sequence length="75" mass="8382">MYKTTSIVWNVFSVIGVVDLVFVATRMIRKDFSNVFEHHLAPLDAALSRRGLYVDSLMSLAVKPSSLCKYSASLD</sequence>
<reference evidence="3" key="1">
    <citation type="submission" date="2016-11" db="UniProtKB">
        <authorList>
            <consortium name="WormBaseParasite"/>
        </authorList>
    </citation>
    <scope>IDENTIFICATION</scope>
</reference>
<feature type="transmembrane region" description="Helical" evidence="1">
    <location>
        <begin position="6"/>
        <end position="24"/>
    </location>
</feature>
<protein>
    <submittedName>
        <fullName evidence="3">Secreted protein</fullName>
    </submittedName>
</protein>
<evidence type="ECO:0000313" key="3">
    <source>
        <dbReference type="WBParaSite" id="Hba_02079"/>
    </source>
</evidence>
<keyword evidence="2" id="KW-1185">Reference proteome</keyword>
<name>A0A1I7WBL8_HETBA</name>
<dbReference type="Proteomes" id="UP000095283">
    <property type="component" value="Unplaced"/>
</dbReference>
<keyword evidence="1" id="KW-0812">Transmembrane</keyword>
<organism evidence="2 3">
    <name type="scientific">Heterorhabditis bacteriophora</name>
    <name type="common">Entomopathogenic nematode worm</name>
    <dbReference type="NCBI Taxonomy" id="37862"/>
    <lineage>
        <taxon>Eukaryota</taxon>
        <taxon>Metazoa</taxon>
        <taxon>Ecdysozoa</taxon>
        <taxon>Nematoda</taxon>
        <taxon>Chromadorea</taxon>
        <taxon>Rhabditida</taxon>
        <taxon>Rhabditina</taxon>
        <taxon>Rhabditomorpha</taxon>
        <taxon>Strongyloidea</taxon>
        <taxon>Heterorhabditidae</taxon>
        <taxon>Heterorhabditis</taxon>
    </lineage>
</organism>
<evidence type="ECO:0000256" key="1">
    <source>
        <dbReference type="SAM" id="Phobius"/>
    </source>
</evidence>
<dbReference type="AlphaFoldDB" id="A0A1I7WBL8"/>
<keyword evidence="1" id="KW-0472">Membrane</keyword>
<accession>A0A1I7WBL8</accession>
<proteinExistence type="predicted"/>